<organism evidence="1 2">
    <name type="scientific">Pseudotamlana agarivorans</name>
    <dbReference type="NCBI Taxonomy" id="481183"/>
    <lineage>
        <taxon>Bacteria</taxon>
        <taxon>Pseudomonadati</taxon>
        <taxon>Bacteroidota</taxon>
        <taxon>Flavobacteriia</taxon>
        <taxon>Flavobacteriales</taxon>
        <taxon>Flavobacteriaceae</taxon>
        <taxon>Pseudotamlana</taxon>
    </lineage>
</organism>
<protein>
    <submittedName>
        <fullName evidence="1">Isoamylase early set domain-containing protein</fullName>
    </submittedName>
</protein>
<gene>
    <name evidence="1" type="ORF">KO493_08680</name>
</gene>
<comment type="caution">
    <text evidence="1">The sequence shown here is derived from an EMBL/GenBank/DDBJ whole genome shotgun (WGS) entry which is preliminary data.</text>
</comment>
<dbReference type="EMBL" id="JAHKPD010000012">
    <property type="protein sequence ID" value="MBU2950770.1"/>
    <property type="molecule type" value="Genomic_DNA"/>
</dbReference>
<proteinExistence type="predicted"/>
<evidence type="ECO:0000313" key="2">
    <source>
        <dbReference type="Proteomes" id="UP001647509"/>
    </source>
</evidence>
<accession>A0ACC5U9A3</accession>
<evidence type="ECO:0000313" key="1">
    <source>
        <dbReference type="EMBL" id="MBU2950770.1"/>
    </source>
</evidence>
<dbReference type="Proteomes" id="UP001647509">
    <property type="component" value="Unassembled WGS sequence"/>
</dbReference>
<name>A0ACC5U9A3_9FLAO</name>
<keyword evidence="2" id="KW-1185">Reference proteome</keyword>
<reference evidence="1" key="1">
    <citation type="submission" date="2021-05" db="EMBL/GenBank/DDBJ databases">
        <title>Draft genomes of bacteria isolated from model marine particles.</title>
        <authorList>
            <person name="Datta M.S."/>
            <person name="Schwartzman J.A."/>
            <person name="Enke T.N."/>
            <person name="Saavedra J."/>
            <person name="Cermak N."/>
            <person name="Cordero O.X."/>
        </authorList>
    </citation>
    <scope>NUCLEOTIDE SEQUENCE</scope>
    <source>
        <strain evidence="1">I2M19</strain>
    </source>
</reference>
<sequence length="98" mass="10944">MAIKKQYLKTKPVCKVTFSIEAADAKKVSLVGTFNDWEEKKPVLKKLKNGTFKGVINLDSGNSYEFKYIVDGVFVNEVEADAYAWNDYAGAENSVLNV</sequence>